<name>A0A0E9QR41_ANGAN</name>
<organism evidence="1">
    <name type="scientific">Anguilla anguilla</name>
    <name type="common">European freshwater eel</name>
    <name type="synonym">Muraena anguilla</name>
    <dbReference type="NCBI Taxonomy" id="7936"/>
    <lineage>
        <taxon>Eukaryota</taxon>
        <taxon>Metazoa</taxon>
        <taxon>Chordata</taxon>
        <taxon>Craniata</taxon>
        <taxon>Vertebrata</taxon>
        <taxon>Euteleostomi</taxon>
        <taxon>Actinopterygii</taxon>
        <taxon>Neopterygii</taxon>
        <taxon>Teleostei</taxon>
        <taxon>Anguilliformes</taxon>
        <taxon>Anguillidae</taxon>
        <taxon>Anguilla</taxon>
    </lineage>
</organism>
<sequence>MCLDFNPLGTKKPSGLGYQAPFKKGFYHKRRTSAHLIKENQFDAGNPWPLCLPSVLSLCFRAAKKNDRLIKRFLAAVG</sequence>
<reference evidence="1" key="2">
    <citation type="journal article" date="2015" name="Fish Shellfish Immunol.">
        <title>Early steps in the European eel (Anguilla anguilla)-Vibrio vulnificus interaction in the gills: Role of the RtxA13 toxin.</title>
        <authorList>
            <person name="Callol A."/>
            <person name="Pajuelo D."/>
            <person name="Ebbesson L."/>
            <person name="Teles M."/>
            <person name="MacKenzie S."/>
            <person name="Amaro C."/>
        </authorList>
    </citation>
    <scope>NUCLEOTIDE SEQUENCE</scope>
</reference>
<reference evidence="1" key="1">
    <citation type="submission" date="2014-11" db="EMBL/GenBank/DDBJ databases">
        <authorList>
            <person name="Amaro Gonzalez C."/>
        </authorList>
    </citation>
    <scope>NUCLEOTIDE SEQUENCE</scope>
</reference>
<evidence type="ECO:0000313" key="1">
    <source>
        <dbReference type="EMBL" id="JAH18937.1"/>
    </source>
</evidence>
<dbReference type="AlphaFoldDB" id="A0A0E9QR41"/>
<dbReference type="EMBL" id="GBXM01089640">
    <property type="protein sequence ID" value="JAH18937.1"/>
    <property type="molecule type" value="Transcribed_RNA"/>
</dbReference>
<protein>
    <submittedName>
        <fullName evidence="1">Uncharacterized protein</fullName>
    </submittedName>
</protein>
<accession>A0A0E9QR41</accession>
<proteinExistence type="predicted"/>